<evidence type="ECO:0000313" key="12">
    <source>
        <dbReference type="Proteomes" id="UP000050898"/>
    </source>
</evidence>
<dbReference type="InterPro" id="IPR004501">
    <property type="entry name" value="PTS_EIIC_3"/>
</dbReference>
<proteinExistence type="predicted"/>
<keyword evidence="3 8" id="KW-1003">Cell membrane</keyword>
<dbReference type="PANTHER" id="PTHR33989">
    <property type="match status" value="1"/>
</dbReference>
<comment type="function">
    <text evidence="8">The phosphoenolpyruvate-dependent sugar phosphotransferase system (PTS), a major carbohydrate active -transport system, catalyzes the phosphorylation of incoming sugar substrates concomitant with their translocation across the cell membrane.</text>
</comment>
<accession>A0A0R2ED68</accession>
<comment type="caution">
    <text evidence="11">The sequence shown here is derived from an EMBL/GenBank/DDBJ whole genome shotgun (WGS) entry which is preliminary data.</text>
</comment>
<feature type="transmembrane region" description="Helical" evidence="9">
    <location>
        <begin position="76"/>
        <end position="97"/>
    </location>
</feature>
<feature type="transmembrane region" description="Helical" evidence="9">
    <location>
        <begin position="401"/>
        <end position="425"/>
    </location>
</feature>
<name>A0A0R2ED68_9LACO</name>
<keyword evidence="5 9" id="KW-0812">Transmembrane</keyword>
<dbReference type="AlphaFoldDB" id="A0A0R2ED68"/>
<comment type="subcellular location">
    <subcellularLocation>
        <location evidence="1">Cell membrane</location>
        <topology evidence="1">Multi-pass membrane protein</topology>
    </subcellularLocation>
</comment>
<evidence type="ECO:0000256" key="3">
    <source>
        <dbReference type="ARBA" id="ARBA00022475"/>
    </source>
</evidence>
<keyword evidence="6 9" id="KW-1133">Transmembrane helix</keyword>
<feature type="transmembrane region" description="Helical" evidence="9">
    <location>
        <begin position="145"/>
        <end position="164"/>
    </location>
</feature>
<evidence type="ECO:0000259" key="10">
    <source>
        <dbReference type="PROSITE" id="PS51105"/>
    </source>
</evidence>
<dbReference type="PROSITE" id="PS51105">
    <property type="entry name" value="PTS_EIIC_TYPE_3"/>
    <property type="match status" value="1"/>
</dbReference>
<keyword evidence="2 8" id="KW-0813">Transport</keyword>
<evidence type="ECO:0000256" key="8">
    <source>
        <dbReference type="PIRNR" id="PIRNR006351"/>
    </source>
</evidence>
<evidence type="ECO:0000256" key="1">
    <source>
        <dbReference type="ARBA" id="ARBA00004651"/>
    </source>
</evidence>
<protein>
    <recommendedName>
        <fullName evidence="8">Permease IIC component</fullName>
    </recommendedName>
</protein>
<feature type="transmembrane region" description="Helical" evidence="9">
    <location>
        <begin position="21"/>
        <end position="43"/>
    </location>
</feature>
<dbReference type="RefSeq" id="WP_235720334.1">
    <property type="nucleotide sequence ID" value="NZ_AYYH01000010.1"/>
</dbReference>
<keyword evidence="7 8" id="KW-0472">Membrane</keyword>
<dbReference type="GO" id="GO:0009401">
    <property type="term" value="P:phosphoenolpyruvate-dependent sugar phosphotransferase system"/>
    <property type="evidence" value="ECO:0007669"/>
    <property type="project" value="InterPro"/>
</dbReference>
<evidence type="ECO:0000256" key="4">
    <source>
        <dbReference type="ARBA" id="ARBA00022597"/>
    </source>
</evidence>
<dbReference type="Pfam" id="PF02378">
    <property type="entry name" value="PTS_EIIC"/>
    <property type="match status" value="1"/>
</dbReference>
<dbReference type="Proteomes" id="UP000050898">
    <property type="component" value="Unassembled WGS sequence"/>
</dbReference>
<keyword evidence="12" id="KW-1185">Reference proteome</keyword>
<dbReference type="EMBL" id="AYYH01000010">
    <property type="protein sequence ID" value="KRN10428.1"/>
    <property type="molecule type" value="Genomic_DNA"/>
</dbReference>
<evidence type="ECO:0000256" key="7">
    <source>
        <dbReference type="ARBA" id="ARBA00023136"/>
    </source>
</evidence>
<dbReference type="PATRIC" id="fig|1046596.6.peg.199"/>
<gene>
    <name evidence="11" type="ORF">FD00_GL000194</name>
</gene>
<feature type="transmembrane region" description="Helical" evidence="9">
    <location>
        <begin position="233"/>
        <end position="258"/>
    </location>
</feature>
<evidence type="ECO:0000256" key="9">
    <source>
        <dbReference type="SAM" id="Phobius"/>
    </source>
</evidence>
<evidence type="ECO:0000256" key="2">
    <source>
        <dbReference type="ARBA" id="ARBA00022448"/>
    </source>
</evidence>
<organism evidence="11 12">
    <name type="scientific">Liquorilactobacillus mali KCTC 3596 = DSM 20444</name>
    <dbReference type="NCBI Taxonomy" id="1046596"/>
    <lineage>
        <taxon>Bacteria</taxon>
        <taxon>Bacillati</taxon>
        <taxon>Bacillota</taxon>
        <taxon>Bacilli</taxon>
        <taxon>Lactobacillales</taxon>
        <taxon>Lactobacillaceae</taxon>
        <taxon>Liquorilactobacillus</taxon>
    </lineage>
</organism>
<evidence type="ECO:0000256" key="5">
    <source>
        <dbReference type="ARBA" id="ARBA00022692"/>
    </source>
</evidence>
<evidence type="ECO:0000313" key="11">
    <source>
        <dbReference type="EMBL" id="KRN10428.1"/>
    </source>
</evidence>
<sequence>MMNKRLTNFLFKIDSSVEHRNYLLTVREAVTILFPFILVGIYVELLSNAIFHRHGFLNNIYHIDQWIPGFKIFSRYFTILNFSTNGVISVALTFLVAKIAVRKSSESELVAGITAAFSFMMMNFNRSVFGHVGHYETNHFLEGSLGYSGVFIAIIVGLTTGWIFNRFTPMNEQKNKSFKQNVSLARRTQKSIMPVLTTLILFAFLGCIASSLFKNGTAGLSSSPIQFSFIGDNWILGSAILAVALNNCLWLLGLISFFDFNNVNSSNMVQNLEYAIQHGSSWGAPNQISIHTLIDSFANIGGPGMALSLVIAIIWRSHNKDLRIIGKASFLPSAFNINQSLLMGAALLYNPLLIVPFLCTPVVSVLITWIALKFNFMPPSVYPVSETTPGFLAGWLGTGGAWQALLFSILNLIIAVVLYLPFVLLHDYFEDIREEGASNEN</sequence>
<dbReference type="GeneID" id="98316292"/>
<feature type="domain" description="PTS EIIC type-3" evidence="10">
    <location>
        <begin position="6"/>
        <end position="422"/>
    </location>
</feature>
<feature type="transmembrane region" description="Helical" evidence="9">
    <location>
        <begin position="347"/>
        <end position="372"/>
    </location>
</feature>
<dbReference type="InterPro" id="IPR051088">
    <property type="entry name" value="PTS_Sugar-EIIC/EIIB"/>
</dbReference>
<evidence type="ECO:0000256" key="6">
    <source>
        <dbReference type="ARBA" id="ARBA00022989"/>
    </source>
</evidence>
<dbReference type="InterPro" id="IPR004796">
    <property type="entry name" value="PTS_IIC_cello"/>
</dbReference>
<feature type="transmembrane region" description="Helical" evidence="9">
    <location>
        <begin position="109"/>
        <end position="125"/>
    </location>
</feature>
<dbReference type="GO" id="GO:1902815">
    <property type="term" value="P:N,N'-diacetylchitobiose import"/>
    <property type="evidence" value="ECO:0007669"/>
    <property type="project" value="TreeGrafter"/>
</dbReference>
<dbReference type="GO" id="GO:0008982">
    <property type="term" value="F:protein-N(PI)-phosphohistidine-sugar phosphotransferase activity"/>
    <property type="evidence" value="ECO:0007669"/>
    <property type="project" value="UniProtKB-UniRule"/>
</dbReference>
<dbReference type="PIRSF" id="PIRSF006351">
    <property type="entry name" value="PTS_EIIC-Cellobiose"/>
    <property type="match status" value="1"/>
</dbReference>
<dbReference type="InterPro" id="IPR003352">
    <property type="entry name" value="PTS_EIIC"/>
</dbReference>
<dbReference type="PANTHER" id="PTHR33989:SF4">
    <property type="entry name" value="PTS SYSTEM N,N'-DIACETYLCHITOBIOSE-SPECIFIC EIIC COMPONENT"/>
    <property type="match status" value="1"/>
</dbReference>
<reference evidence="11 12" key="1">
    <citation type="journal article" date="2015" name="Genome Announc.">
        <title>Expanding the biotechnology potential of lactobacilli through comparative genomics of 213 strains and associated genera.</title>
        <authorList>
            <person name="Sun Z."/>
            <person name="Harris H.M."/>
            <person name="McCann A."/>
            <person name="Guo C."/>
            <person name="Argimon S."/>
            <person name="Zhang W."/>
            <person name="Yang X."/>
            <person name="Jeffery I.B."/>
            <person name="Cooney J.C."/>
            <person name="Kagawa T.F."/>
            <person name="Liu W."/>
            <person name="Song Y."/>
            <person name="Salvetti E."/>
            <person name="Wrobel A."/>
            <person name="Rasinkangas P."/>
            <person name="Parkhill J."/>
            <person name="Rea M.C."/>
            <person name="O'Sullivan O."/>
            <person name="Ritari J."/>
            <person name="Douillard F.P."/>
            <person name="Paul Ross R."/>
            <person name="Yang R."/>
            <person name="Briner A.E."/>
            <person name="Felis G.E."/>
            <person name="de Vos W.M."/>
            <person name="Barrangou R."/>
            <person name="Klaenhammer T.R."/>
            <person name="Caufield P.W."/>
            <person name="Cui Y."/>
            <person name="Zhang H."/>
            <person name="O'Toole P.W."/>
        </authorList>
    </citation>
    <scope>NUCLEOTIDE SEQUENCE [LARGE SCALE GENOMIC DNA]</scope>
    <source>
        <strain evidence="11 12">DSM 20444</strain>
    </source>
</reference>
<keyword evidence="4 8" id="KW-0762">Sugar transport</keyword>
<dbReference type="GO" id="GO:0005886">
    <property type="term" value="C:plasma membrane"/>
    <property type="evidence" value="ECO:0007669"/>
    <property type="project" value="UniProtKB-SubCell"/>
</dbReference>
<feature type="transmembrane region" description="Helical" evidence="9">
    <location>
        <begin position="192"/>
        <end position="213"/>
    </location>
</feature>